<evidence type="ECO:0000256" key="1">
    <source>
        <dbReference type="SAM" id="MobiDB-lite"/>
    </source>
</evidence>
<dbReference type="RefSeq" id="XP_004361997.1">
    <property type="nucleotide sequence ID" value="XM_004361940.1"/>
</dbReference>
<dbReference type="KEGG" id="dfa:DFA_06292"/>
<evidence type="ECO:0000313" key="3">
    <source>
        <dbReference type="EMBL" id="EGG24146.1"/>
    </source>
</evidence>
<gene>
    <name evidence="3" type="ORF">DFA_06292</name>
</gene>
<feature type="compositionally biased region" description="Low complexity" evidence="1">
    <location>
        <begin position="217"/>
        <end position="242"/>
    </location>
</feature>
<feature type="transmembrane region" description="Helical" evidence="2">
    <location>
        <begin position="6"/>
        <end position="32"/>
    </location>
</feature>
<keyword evidence="2" id="KW-0472">Membrane</keyword>
<evidence type="ECO:0000256" key="2">
    <source>
        <dbReference type="SAM" id="Phobius"/>
    </source>
</evidence>
<dbReference type="Proteomes" id="UP000007797">
    <property type="component" value="Unassembled WGS sequence"/>
</dbReference>
<keyword evidence="2" id="KW-0812">Transmembrane</keyword>
<reference evidence="4" key="1">
    <citation type="journal article" date="2011" name="Genome Res.">
        <title>Phylogeny-wide analysis of social amoeba genomes highlights ancient origins for complex intercellular communication.</title>
        <authorList>
            <person name="Heidel A.J."/>
            <person name="Lawal H.M."/>
            <person name="Felder M."/>
            <person name="Schilde C."/>
            <person name="Helps N.R."/>
            <person name="Tunggal B."/>
            <person name="Rivero F."/>
            <person name="John U."/>
            <person name="Schleicher M."/>
            <person name="Eichinger L."/>
            <person name="Platzer M."/>
            <person name="Noegel A.A."/>
            <person name="Schaap P."/>
            <person name="Gloeckner G."/>
        </authorList>
    </citation>
    <scope>NUCLEOTIDE SEQUENCE [LARGE SCALE GENOMIC DNA]</scope>
    <source>
        <strain evidence="4">SH3</strain>
    </source>
</reference>
<dbReference type="AlphaFoldDB" id="F4PKM2"/>
<accession>F4PKM2</accession>
<feature type="compositionally biased region" description="Basic and acidic residues" evidence="1">
    <location>
        <begin position="202"/>
        <end position="216"/>
    </location>
</feature>
<protein>
    <submittedName>
        <fullName evidence="3">Uncharacterized protein</fullName>
    </submittedName>
</protein>
<feature type="region of interest" description="Disordered" evidence="1">
    <location>
        <begin position="178"/>
        <end position="254"/>
    </location>
</feature>
<sequence>MVSSEAVIAIIVSIVVVFALISLAVFIYIFVYKKRQRESILKHTKFPILASPQNLHRELSFGGRSPLKLDIYIVRKEGNVVPQIEESFSGKLETRVVCGLPPVPSPPPPPPLHLRYLEMKKGVIVYGIDLGNDGKIPDDDLVEFKSIVKTYLNYHVVYAIFSSNNANIHQVIHDASKEDLSLPPPTPLPQSTIALSQPPIDSDDHLVLDINNEKENNNNNNNINNNNINNDNDEQGSSSSSGSDEEERLGNEQPPVKKLIKYIVPTNGNQVQWDQCNQLVEDLKVLMVKRKVRHGQSSIDLVSSSGGQS</sequence>
<proteinExistence type="predicted"/>
<dbReference type="GeneID" id="14876583"/>
<name>F4PKM2_CACFS</name>
<keyword evidence="2" id="KW-1133">Transmembrane helix</keyword>
<keyword evidence="4" id="KW-1185">Reference proteome</keyword>
<dbReference type="EMBL" id="GL883007">
    <property type="protein sequence ID" value="EGG24146.1"/>
    <property type="molecule type" value="Genomic_DNA"/>
</dbReference>
<organism evidence="3 4">
    <name type="scientific">Cavenderia fasciculata</name>
    <name type="common">Slime mold</name>
    <name type="synonym">Dictyostelium fasciculatum</name>
    <dbReference type="NCBI Taxonomy" id="261658"/>
    <lineage>
        <taxon>Eukaryota</taxon>
        <taxon>Amoebozoa</taxon>
        <taxon>Evosea</taxon>
        <taxon>Eumycetozoa</taxon>
        <taxon>Dictyostelia</taxon>
        <taxon>Acytosteliales</taxon>
        <taxon>Cavenderiaceae</taxon>
        <taxon>Cavenderia</taxon>
    </lineage>
</organism>
<evidence type="ECO:0000313" key="4">
    <source>
        <dbReference type="Proteomes" id="UP000007797"/>
    </source>
</evidence>